<sequence length="164" mass="18010">MAISHSWVTLSLLIFALLQLAVGQNLIRIDNPQNGQSLGSKQPYTMFYTVIGAQTMSPAPANATYPNALQVQLQWTLQSSPSNPVSLNVASGLPTGYYPAGIQDKQYNFTWTPPNCHFFSRYNPNQYAFNLVYTPIYTLAAAQPQAAISIPVTFTVNNASFPKC</sequence>
<keyword evidence="1" id="KW-0732">Signal</keyword>
<dbReference type="Proteomes" id="UP000242146">
    <property type="component" value="Unassembled WGS sequence"/>
</dbReference>
<evidence type="ECO:0000256" key="1">
    <source>
        <dbReference type="SAM" id="SignalP"/>
    </source>
</evidence>
<name>A0A1X2GUE9_9FUNG</name>
<organism evidence="2 3">
    <name type="scientific">Hesseltinella vesiculosa</name>
    <dbReference type="NCBI Taxonomy" id="101127"/>
    <lineage>
        <taxon>Eukaryota</taxon>
        <taxon>Fungi</taxon>
        <taxon>Fungi incertae sedis</taxon>
        <taxon>Mucoromycota</taxon>
        <taxon>Mucoromycotina</taxon>
        <taxon>Mucoromycetes</taxon>
        <taxon>Mucorales</taxon>
        <taxon>Cunninghamellaceae</taxon>
        <taxon>Hesseltinella</taxon>
    </lineage>
</organism>
<accession>A0A1X2GUE9</accession>
<keyword evidence="3" id="KW-1185">Reference proteome</keyword>
<dbReference type="OrthoDB" id="2357290at2759"/>
<gene>
    <name evidence="2" type="ORF">DM01DRAFT_1332766</name>
</gene>
<proteinExistence type="predicted"/>
<evidence type="ECO:0000313" key="2">
    <source>
        <dbReference type="EMBL" id="ORX60638.1"/>
    </source>
</evidence>
<feature type="chain" id="PRO_5013298655" evidence="1">
    <location>
        <begin position="24"/>
        <end position="164"/>
    </location>
</feature>
<dbReference type="EMBL" id="MCGT01000004">
    <property type="protein sequence ID" value="ORX60638.1"/>
    <property type="molecule type" value="Genomic_DNA"/>
</dbReference>
<reference evidence="2 3" key="1">
    <citation type="submission" date="2016-07" db="EMBL/GenBank/DDBJ databases">
        <title>Pervasive Adenine N6-methylation of Active Genes in Fungi.</title>
        <authorList>
            <consortium name="DOE Joint Genome Institute"/>
            <person name="Mondo S.J."/>
            <person name="Dannebaum R.O."/>
            <person name="Kuo R.C."/>
            <person name="Labutti K."/>
            <person name="Haridas S."/>
            <person name="Kuo A."/>
            <person name="Salamov A."/>
            <person name="Ahrendt S.R."/>
            <person name="Lipzen A."/>
            <person name="Sullivan W."/>
            <person name="Andreopoulos W.B."/>
            <person name="Clum A."/>
            <person name="Lindquist E."/>
            <person name="Daum C."/>
            <person name="Ramamoorthy G.K."/>
            <person name="Gryganskyi A."/>
            <person name="Culley D."/>
            <person name="Magnuson J.K."/>
            <person name="James T.Y."/>
            <person name="O'Malley M.A."/>
            <person name="Stajich J.E."/>
            <person name="Spatafora J.W."/>
            <person name="Visel A."/>
            <person name="Grigoriev I.V."/>
        </authorList>
    </citation>
    <scope>NUCLEOTIDE SEQUENCE [LARGE SCALE GENOMIC DNA]</scope>
    <source>
        <strain evidence="2 3">NRRL 3301</strain>
    </source>
</reference>
<evidence type="ECO:0000313" key="3">
    <source>
        <dbReference type="Proteomes" id="UP000242146"/>
    </source>
</evidence>
<protein>
    <submittedName>
        <fullName evidence="2">Uncharacterized protein</fullName>
    </submittedName>
</protein>
<dbReference type="AlphaFoldDB" id="A0A1X2GUE9"/>
<comment type="caution">
    <text evidence="2">The sequence shown here is derived from an EMBL/GenBank/DDBJ whole genome shotgun (WGS) entry which is preliminary data.</text>
</comment>
<feature type="signal peptide" evidence="1">
    <location>
        <begin position="1"/>
        <end position="23"/>
    </location>
</feature>